<keyword evidence="6" id="KW-0325">Glycoprotein</keyword>
<evidence type="ECO:0000256" key="2">
    <source>
        <dbReference type="ARBA" id="ARBA00022669"/>
    </source>
</evidence>
<dbReference type="SUPFAM" id="SSF57625">
    <property type="entry name" value="Invertebrate chitin-binding proteins"/>
    <property type="match status" value="2"/>
</dbReference>
<dbReference type="SUPFAM" id="SSF51445">
    <property type="entry name" value="(Trans)glycosidases"/>
    <property type="match status" value="1"/>
</dbReference>
<dbReference type="InterPro" id="IPR002557">
    <property type="entry name" value="Chitin-bd_dom"/>
</dbReference>
<keyword evidence="11" id="KW-1185">Reference proteome</keyword>
<evidence type="ECO:0000256" key="5">
    <source>
        <dbReference type="ARBA" id="ARBA00023157"/>
    </source>
</evidence>
<feature type="compositionally biased region" description="Basic and acidic residues" evidence="7">
    <location>
        <begin position="673"/>
        <end position="688"/>
    </location>
</feature>
<feature type="domain" description="Chitin-binding type-2" evidence="9">
    <location>
        <begin position="363"/>
        <end position="426"/>
    </location>
</feature>
<dbReference type="Gene3D" id="3.10.50.10">
    <property type="match status" value="1"/>
</dbReference>
<keyword evidence="3 8" id="KW-0732">Signal</keyword>
<dbReference type="SMART" id="SM00636">
    <property type="entry name" value="Glyco_18"/>
    <property type="match status" value="1"/>
</dbReference>
<evidence type="ECO:0000256" key="6">
    <source>
        <dbReference type="ARBA" id="ARBA00023180"/>
    </source>
</evidence>
<feature type="chain" id="PRO_5022899535" description="Chitin-binding type-2 domain-containing protein" evidence="8">
    <location>
        <begin position="20"/>
        <end position="2065"/>
    </location>
</feature>
<dbReference type="EMBL" id="FZQP02006799">
    <property type="protein sequence ID" value="VVD03780.1"/>
    <property type="molecule type" value="Genomic_DNA"/>
</dbReference>
<comment type="similarity">
    <text evidence="1">Belongs to the glycosyl hydrolase 18 family. Chitinase class II subfamily.</text>
</comment>
<accession>A0A5E4R1N2</accession>
<keyword evidence="4" id="KW-0677">Repeat</keyword>
<protein>
    <recommendedName>
        <fullName evidence="9">Chitin-binding type-2 domain-containing protein</fullName>
    </recommendedName>
</protein>
<evidence type="ECO:0000313" key="10">
    <source>
        <dbReference type="EMBL" id="VVD03780.1"/>
    </source>
</evidence>
<dbReference type="SMART" id="SM00494">
    <property type="entry name" value="ChtBD2"/>
    <property type="match status" value="2"/>
</dbReference>
<evidence type="ECO:0000256" key="4">
    <source>
        <dbReference type="ARBA" id="ARBA00022737"/>
    </source>
</evidence>
<reference evidence="10 11" key="1">
    <citation type="submission" date="2017-07" db="EMBL/GenBank/DDBJ databases">
        <authorList>
            <person name="Talla V."/>
            <person name="Backstrom N."/>
        </authorList>
    </citation>
    <scope>NUCLEOTIDE SEQUENCE [LARGE SCALE GENOMIC DNA]</scope>
</reference>
<sequence>MRLWVLLLATACALRPALATRLLCYVGDARPEPYPGCTHLVFTGDARGDKLDALLKEYRKSNPKLKIIVRITHDEQDVGDILKSKYVQGVEIYEAHRSLNSSKVQERVAGVRGAGAGLLLLALPAHPELLAKYYELRSLAHHVDLLTVQTHALGLVRHATGHPSRLSGLWDMMNTDSVVDLVIGLGAPPSKIVVSLPATARVFTLQNATLSTPGSPALEAEPREIDQDELCRYLLKGRWTLERDQDLSAPYAFKNTTWISFEDASSVDVKGKSLENEITSSGSSEGRARTQRALEQLQLSPYRISQVVDADGVIHSIREVFEFDCPAGLVFDARHEVCAWPGSVPRARACPGTAEIAPVPAHRFLCPATEGFYADPENCRWFFACVDHGSAGGALTAYEFRCPFGLGFDQRQLRCDWPWLVDACGDIGRYEEEAHGSSAHTLTGATGFQGRTVESVNIAAHKSLASGAALNNLVGIQGGFLERGDTPDDDAQGRATGAPADFLLNDDYYLGSQGEPSGLSYNVVAADAINKGLVQARDFGEEDKYTSGSIILDDYRLPSKPAGTGTASGNIASRKYQSGEYDPRKYQSGKYDDFNNGKYRSGAYRKDNRGAYVHNPIGDKAKPYQHIDVPAMPYKHLDNKYPGTSDFDRGNYSGDSDRSTYTGSYDAGAYIGDDSRNRGGYEYPRPDIEFNEGFDTTKTSEYNIEDSGSSTSGGRKTTTANGNSESSQTTYLGSYGHGDAAHTSDYHLYSGASHTLTAGAVNVGLVGKTTLVDKDIAIGGYNTGAFNKDVQVTSGVSQAAVSINHAGTDAQNFNGYTFATTPTSSGVPTTATPFAVTTAIPTIYRTTYVTEPPRTSIKQIFGYTQPAVTVVQPATVAVKHTSDVLHYNQGAREAETVSAYAGGSTSSVATGYHYSKPSVQFKEGIDYTKSTPEIKLTKLKPQGFAQSQQTFHTEQISLDIVGAVPVTEEPFKKLVAYTTGPPYVQPGAQSFTRQTFYNSGTAASDISRDSITNNAAVFESSTPQPDLTYTPSFSRQTFTQQTLHSIDTDKASFSQSQSNGYEYNRPTYTKSESSSNQYSQPAIQYDEVRNVQYESSQPSGYSSQTFQQQGQISEVKPTITQDTVYDSPAVQYPVKTTPTIQQTFVPNALSNQYSEIEAIDVRSDFDDKSTASFIQPAVSTYQSHGFVGQNAEAYGNTYSNEPSTATSIVLTTERPQVYSQQAIHKTEQGTVTLPRVPLTYQATVSIHENPLLKYNQKNIKVTPASTLYTQVKETIVNDPAAYQVYGQRTRSQPVYKGYSYEQPEIQRNVEIIPNYSDASAVSHQLYHQTQVTNGAVKSNKDIVLVSTTPASLIYEDHYAQYETPRPSIPELPYQTAEFVRPKSQFQEYYSLSTSARPDNVYVRSQDLDYKSEIEQYDVNVPTQTFSQTKFSSGSSLNTNTQYEQTRYESPEIQTFKGEDYLPPVVVTAAPLSSTYRQVTTTYRPVTTTYRPVTTTYRPVTTTYKPATSTYRPVTPYRTTSYRPRTYSTTTTREYLPPASEDKYSDAQIIPSGQTTSTIQQNENRKIPTVDYFPPTQKPRVGSYQSFGYNKEEELDSGAGLYEQDYSVSTQEPHVVSTLRPVKKKQNIVIETAKSSNLLGFGTIGPDAGLVTTSYSTSQPIVSTYTNLYLPPHDIPSTPTEAEVDIIPATIRSRPKYYRPAVTTRVPYTTSTTDYRAPEYLPPEDVEQERTGNYGFKSEIEQTVDINNNPYQSSTPSVSSTTRKQNVVVESFKSSQSRYGLEDELLASGIQSTLAPVELSSRVSSTPTTETYGTSTRVPLRRTRPKVAVVTKINDFNPLLVRKLGAVCSCQSPVLVLKGGRPTTQQAVVEYTDEDSGRGDNDDTSYLRKSLRVSTPASIISTVAPSSTNNPIIVSEDSFYQDYQDNDNTYEIAGSGRSENVYVSSSTPAVSERVVRIRPKVKAVSVAPINRTVVEDASFARYGPGGWRGRHERLQGAVDCQRAGLFRHPQQCNKFYACRWDCSKQRFTLHVFDCPVQLSFDPALGACNWPSQGPACQTDTLLTNSL</sequence>
<keyword evidence="5" id="KW-1015">Disulfide bond</keyword>
<feature type="compositionally biased region" description="Polar residues" evidence="7">
    <location>
        <begin position="720"/>
        <end position="729"/>
    </location>
</feature>
<feature type="region of interest" description="Disordered" evidence="7">
    <location>
        <begin position="562"/>
        <end position="593"/>
    </location>
</feature>
<dbReference type="InterPro" id="IPR011583">
    <property type="entry name" value="Chitinase_II/V-like_cat"/>
</dbReference>
<evidence type="ECO:0000256" key="1">
    <source>
        <dbReference type="ARBA" id="ARBA00009121"/>
    </source>
</evidence>
<dbReference type="PANTHER" id="PTHR23301">
    <property type="entry name" value="CHITIN BINDING PERITROPHIN-A"/>
    <property type="match status" value="1"/>
</dbReference>
<dbReference type="InterPro" id="IPR029070">
    <property type="entry name" value="Chitinase_insertion_sf"/>
</dbReference>
<dbReference type="InterPro" id="IPR036508">
    <property type="entry name" value="Chitin-bd_dom_sf"/>
</dbReference>
<dbReference type="Pfam" id="PF00704">
    <property type="entry name" value="Glyco_hydro_18"/>
    <property type="match status" value="1"/>
</dbReference>
<feature type="compositionally biased region" description="Basic and acidic residues" evidence="7">
    <location>
        <begin position="581"/>
        <end position="593"/>
    </location>
</feature>
<dbReference type="Gene3D" id="2.170.140.10">
    <property type="entry name" value="Chitin binding domain"/>
    <property type="match status" value="2"/>
</dbReference>
<proteinExistence type="inferred from homology"/>
<dbReference type="GO" id="GO:0008061">
    <property type="term" value="F:chitin binding"/>
    <property type="evidence" value="ECO:0007669"/>
    <property type="project" value="UniProtKB-KW"/>
</dbReference>
<feature type="region of interest" description="Disordered" evidence="7">
    <location>
        <begin position="643"/>
        <end position="729"/>
    </location>
</feature>
<dbReference type="InterPro" id="IPR017853">
    <property type="entry name" value="GH"/>
</dbReference>
<organism evidence="10 11">
    <name type="scientific">Leptidea sinapis</name>
    <dbReference type="NCBI Taxonomy" id="189913"/>
    <lineage>
        <taxon>Eukaryota</taxon>
        <taxon>Metazoa</taxon>
        <taxon>Ecdysozoa</taxon>
        <taxon>Arthropoda</taxon>
        <taxon>Hexapoda</taxon>
        <taxon>Insecta</taxon>
        <taxon>Pterygota</taxon>
        <taxon>Neoptera</taxon>
        <taxon>Endopterygota</taxon>
        <taxon>Lepidoptera</taxon>
        <taxon>Glossata</taxon>
        <taxon>Ditrysia</taxon>
        <taxon>Papilionoidea</taxon>
        <taxon>Pieridae</taxon>
        <taxon>Dismorphiinae</taxon>
        <taxon>Leptidea</taxon>
    </lineage>
</organism>
<gene>
    <name evidence="10" type="ORF">LSINAPIS_LOCUS13698</name>
</gene>
<dbReference type="Gene3D" id="3.20.20.80">
    <property type="entry name" value="Glycosidases"/>
    <property type="match status" value="1"/>
</dbReference>
<dbReference type="GO" id="GO:0005576">
    <property type="term" value="C:extracellular region"/>
    <property type="evidence" value="ECO:0007669"/>
    <property type="project" value="InterPro"/>
</dbReference>
<feature type="region of interest" description="Disordered" evidence="7">
    <location>
        <begin position="1046"/>
        <end position="1080"/>
    </location>
</feature>
<evidence type="ECO:0000259" key="9">
    <source>
        <dbReference type="PROSITE" id="PS50940"/>
    </source>
</evidence>
<dbReference type="PANTHER" id="PTHR23301:SF0">
    <property type="entry name" value="CHITIN-BINDING TYPE-2 DOMAIN-CONTAINING PROTEIN-RELATED"/>
    <property type="match status" value="1"/>
</dbReference>
<evidence type="ECO:0000256" key="7">
    <source>
        <dbReference type="SAM" id="MobiDB-lite"/>
    </source>
</evidence>
<evidence type="ECO:0000313" key="11">
    <source>
        <dbReference type="Proteomes" id="UP000324832"/>
    </source>
</evidence>
<dbReference type="Proteomes" id="UP000324832">
    <property type="component" value="Unassembled WGS sequence"/>
</dbReference>
<dbReference type="InterPro" id="IPR001223">
    <property type="entry name" value="Glyco_hydro18_cat"/>
</dbReference>
<evidence type="ECO:0000256" key="3">
    <source>
        <dbReference type="ARBA" id="ARBA00022729"/>
    </source>
</evidence>
<dbReference type="Pfam" id="PF01607">
    <property type="entry name" value="CBM_14"/>
    <property type="match status" value="2"/>
</dbReference>
<feature type="domain" description="Chitin-binding type-2" evidence="9">
    <location>
        <begin position="1996"/>
        <end position="2057"/>
    </location>
</feature>
<feature type="signal peptide" evidence="8">
    <location>
        <begin position="1"/>
        <end position="19"/>
    </location>
</feature>
<dbReference type="PROSITE" id="PS50940">
    <property type="entry name" value="CHIT_BIND_II"/>
    <property type="match status" value="2"/>
</dbReference>
<feature type="compositionally biased region" description="Low complexity" evidence="7">
    <location>
        <begin position="707"/>
        <end position="719"/>
    </location>
</feature>
<dbReference type="InterPro" id="IPR051940">
    <property type="entry name" value="Chitin_bind-dev_reg"/>
</dbReference>
<name>A0A5E4R1N2_9NEOP</name>
<evidence type="ECO:0000256" key="8">
    <source>
        <dbReference type="SAM" id="SignalP"/>
    </source>
</evidence>
<dbReference type="GO" id="GO:0005975">
    <property type="term" value="P:carbohydrate metabolic process"/>
    <property type="evidence" value="ECO:0007669"/>
    <property type="project" value="InterPro"/>
</dbReference>
<keyword evidence="2" id="KW-0147">Chitin-binding</keyword>